<accession>A0A183GH25</accession>
<evidence type="ECO:0000313" key="2">
    <source>
        <dbReference type="EMBL" id="VDP28407.1"/>
    </source>
</evidence>
<protein>
    <submittedName>
        <fullName evidence="4">Uracil-DNA glycosylase</fullName>
    </submittedName>
</protein>
<reference evidence="2 3" key="1">
    <citation type="submission" date="2018-11" db="EMBL/GenBank/DDBJ databases">
        <authorList>
            <consortium name="Pathogen Informatics"/>
        </authorList>
    </citation>
    <scope>NUCLEOTIDE SEQUENCE [LARGE SCALE GENOMIC DNA]</scope>
</reference>
<dbReference type="WBParaSite" id="HPBE_0002183401-mRNA-1">
    <property type="protein sequence ID" value="HPBE_0002183401-mRNA-1"/>
    <property type="gene ID" value="HPBE_0002183401"/>
</dbReference>
<feature type="compositionally biased region" description="Basic and acidic residues" evidence="1">
    <location>
        <begin position="113"/>
        <end position="122"/>
    </location>
</feature>
<name>A0A183GH25_HELPZ</name>
<proteinExistence type="predicted"/>
<keyword evidence="3" id="KW-1185">Reference proteome</keyword>
<feature type="region of interest" description="Disordered" evidence="1">
    <location>
        <begin position="75"/>
        <end position="122"/>
    </location>
</feature>
<gene>
    <name evidence="2" type="ORF">HPBE_LOCUS21834</name>
</gene>
<dbReference type="EMBL" id="UZAH01033381">
    <property type="protein sequence ID" value="VDP28407.1"/>
    <property type="molecule type" value="Genomic_DNA"/>
</dbReference>
<accession>A0A3P8BLX2</accession>
<sequence length="122" mass="13701">MGRVCAEYVKYIKGPKRRFEAIVRDHYSEPLDTVTYTHPALNLGAHPRNGKASFIGRQILCFLEKLRLSTISSRSENLAKEPFTGPSSRTPDHAEPSPTPRGQGAARWIIAEFESRPPPDRV</sequence>
<organism evidence="3 4">
    <name type="scientific">Heligmosomoides polygyrus</name>
    <name type="common">Parasitic roundworm</name>
    <dbReference type="NCBI Taxonomy" id="6339"/>
    <lineage>
        <taxon>Eukaryota</taxon>
        <taxon>Metazoa</taxon>
        <taxon>Ecdysozoa</taxon>
        <taxon>Nematoda</taxon>
        <taxon>Chromadorea</taxon>
        <taxon>Rhabditida</taxon>
        <taxon>Rhabditina</taxon>
        <taxon>Rhabditomorpha</taxon>
        <taxon>Strongyloidea</taxon>
        <taxon>Heligmosomidae</taxon>
        <taxon>Heligmosomoides</taxon>
    </lineage>
</organism>
<evidence type="ECO:0000313" key="3">
    <source>
        <dbReference type="Proteomes" id="UP000050761"/>
    </source>
</evidence>
<dbReference type="AlphaFoldDB" id="A0A183GH25"/>
<evidence type="ECO:0000256" key="1">
    <source>
        <dbReference type="SAM" id="MobiDB-lite"/>
    </source>
</evidence>
<evidence type="ECO:0000313" key="4">
    <source>
        <dbReference type="WBParaSite" id="HPBE_0002183401-mRNA-1"/>
    </source>
</evidence>
<reference evidence="4" key="2">
    <citation type="submission" date="2019-09" db="UniProtKB">
        <authorList>
            <consortium name="WormBaseParasite"/>
        </authorList>
    </citation>
    <scope>IDENTIFICATION</scope>
</reference>
<dbReference type="Proteomes" id="UP000050761">
    <property type="component" value="Unassembled WGS sequence"/>
</dbReference>